<evidence type="ECO:0000256" key="6">
    <source>
        <dbReference type="ARBA" id="ARBA00023242"/>
    </source>
</evidence>
<comment type="similarity">
    <text evidence="3">Belongs to the SDO1/SBDS family.</text>
</comment>
<dbReference type="GO" id="GO:0005634">
    <property type="term" value="C:nucleus"/>
    <property type="evidence" value="ECO:0007669"/>
    <property type="project" value="UniProtKB-SubCell"/>
</dbReference>
<dbReference type="GO" id="GO:0005737">
    <property type="term" value="C:cytoplasm"/>
    <property type="evidence" value="ECO:0007669"/>
    <property type="project" value="UniProtKB-SubCell"/>
</dbReference>
<comment type="caution">
    <text evidence="10">The sequence shown here is derived from an EMBL/GenBank/DDBJ whole genome shotgun (WGS) entry which is preliminary data.</text>
</comment>
<evidence type="ECO:0000259" key="9">
    <source>
        <dbReference type="Pfam" id="PF09377"/>
    </source>
</evidence>
<feature type="domain" description="Ribosome maturation protein SDO1/SBDS central" evidence="9">
    <location>
        <begin position="90"/>
        <end position="147"/>
    </location>
</feature>
<dbReference type="GO" id="GO:0042256">
    <property type="term" value="P:cytosolic ribosome assembly"/>
    <property type="evidence" value="ECO:0007669"/>
    <property type="project" value="InterPro"/>
</dbReference>
<evidence type="ECO:0000313" key="10">
    <source>
        <dbReference type="EMBL" id="CAE7939675.1"/>
    </source>
</evidence>
<name>A0A813C440_9DINO</name>
<dbReference type="InterPro" id="IPR036786">
    <property type="entry name" value="Ribosome_mat_SBDS_N_sf"/>
</dbReference>
<keyword evidence="11" id="KW-1185">Reference proteome</keyword>
<keyword evidence="4" id="KW-0963">Cytoplasm</keyword>
<dbReference type="PANTHER" id="PTHR10927:SF1">
    <property type="entry name" value="RIBOSOME MATURATION PROTEIN SBDS"/>
    <property type="match status" value="1"/>
</dbReference>
<evidence type="ECO:0000256" key="2">
    <source>
        <dbReference type="ARBA" id="ARBA00004496"/>
    </source>
</evidence>
<dbReference type="OrthoDB" id="10253092at2759"/>
<evidence type="ECO:0000256" key="7">
    <source>
        <dbReference type="ARBA" id="ARBA00049708"/>
    </source>
</evidence>
<dbReference type="Proteomes" id="UP000601435">
    <property type="component" value="Unassembled WGS sequence"/>
</dbReference>
<dbReference type="Gene3D" id="1.10.10.900">
    <property type="entry name" value="SBDS protein C-terminal domain, subdomain 1"/>
    <property type="match status" value="1"/>
</dbReference>
<organism evidence="10 11">
    <name type="scientific">Symbiodinium necroappetens</name>
    <dbReference type="NCBI Taxonomy" id="1628268"/>
    <lineage>
        <taxon>Eukaryota</taxon>
        <taxon>Sar</taxon>
        <taxon>Alveolata</taxon>
        <taxon>Dinophyceae</taxon>
        <taxon>Suessiales</taxon>
        <taxon>Symbiodiniaceae</taxon>
        <taxon>Symbiodinium</taxon>
    </lineage>
</organism>
<comment type="subcellular location">
    <subcellularLocation>
        <location evidence="2">Cytoplasm</location>
    </subcellularLocation>
    <subcellularLocation>
        <location evidence="1">Nucleus</location>
    </subcellularLocation>
</comment>
<dbReference type="PANTHER" id="PTHR10927">
    <property type="entry name" value="RIBOSOME MATURATION PROTEIN SBDS"/>
    <property type="match status" value="1"/>
</dbReference>
<dbReference type="InterPro" id="IPR002140">
    <property type="entry name" value="Sdo1/SBDS"/>
</dbReference>
<protein>
    <submittedName>
        <fullName evidence="10">SBDS protein</fullName>
    </submittedName>
</protein>
<sequence>MKTHGIRFEIACYKNKVLNWREGIEKDIEEVLQTETVFTNVSKAIIAKEKDLQKAFGTVDLLEICKKILKDGDVQVSDREREVHMEGLWKDIVQIIVERCVHPQTGRQLTAPTVESALKSTGFSVQPDQAAKRQALKAMETLEAKMPESFARAKMRLQMICPESLLASIRKHVVEVCAAKRLVMLACVGFPVRRVDNGREYLILLIWRFYLKTDSESRCNPSTGPDMTMQKA</sequence>
<gene>
    <name evidence="10" type="primary">SBDS</name>
    <name evidence="10" type="ORF">SNEC2469_LOCUS33599</name>
</gene>
<proteinExistence type="inferred from homology"/>
<evidence type="ECO:0000256" key="5">
    <source>
        <dbReference type="ARBA" id="ARBA00022517"/>
    </source>
</evidence>
<dbReference type="AlphaFoldDB" id="A0A813C440"/>
<dbReference type="NCBIfam" id="TIGR00291">
    <property type="entry name" value="RNA_SBDS"/>
    <property type="match status" value="1"/>
</dbReference>
<accession>A0A813C440</accession>
<dbReference type="InterPro" id="IPR018978">
    <property type="entry name" value="SDO1/SBDS_central"/>
</dbReference>
<dbReference type="InterPro" id="IPR019783">
    <property type="entry name" value="SDO1/SBDS_N"/>
</dbReference>
<comment type="subunit">
    <text evidence="7">Associates with the 60S ribosomal subunit.</text>
</comment>
<reference evidence="10" key="1">
    <citation type="submission" date="2021-02" db="EMBL/GenBank/DDBJ databases">
        <authorList>
            <person name="Dougan E. K."/>
            <person name="Rhodes N."/>
            <person name="Thang M."/>
            <person name="Chan C."/>
        </authorList>
    </citation>
    <scope>NUCLEOTIDE SEQUENCE</scope>
</reference>
<evidence type="ECO:0000313" key="11">
    <source>
        <dbReference type="Proteomes" id="UP000601435"/>
    </source>
</evidence>
<keyword evidence="6" id="KW-0539">Nucleus</keyword>
<dbReference type="Pfam" id="PF09377">
    <property type="entry name" value="SBDS_domain_II"/>
    <property type="match status" value="1"/>
</dbReference>
<evidence type="ECO:0000256" key="4">
    <source>
        <dbReference type="ARBA" id="ARBA00022490"/>
    </source>
</evidence>
<keyword evidence="5" id="KW-0690">Ribosome biogenesis</keyword>
<dbReference type="Pfam" id="PF01172">
    <property type="entry name" value="SBDS_N"/>
    <property type="match status" value="1"/>
</dbReference>
<dbReference type="SUPFAM" id="SSF109728">
    <property type="entry name" value="Hypothetical protein AF0491, middle domain"/>
    <property type="match status" value="1"/>
</dbReference>
<dbReference type="SUPFAM" id="SSF89895">
    <property type="entry name" value="FYSH domain"/>
    <property type="match status" value="1"/>
</dbReference>
<dbReference type="Gene3D" id="3.30.1250.10">
    <property type="entry name" value="Ribosome maturation protein SBDS, N-terminal domain"/>
    <property type="match status" value="1"/>
</dbReference>
<feature type="non-terminal residue" evidence="10">
    <location>
        <position position="1"/>
    </location>
</feature>
<evidence type="ECO:0000256" key="1">
    <source>
        <dbReference type="ARBA" id="ARBA00004123"/>
    </source>
</evidence>
<evidence type="ECO:0000259" key="8">
    <source>
        <dbReference type="Pfam" id="PF01172"/>
    </source>
</evidence>
<dbReference type="EMBL" id="CAJNJA010089341">
    <property type="protein sequence ID" value="CAE7939675.1"/>
    <property type="molecule type" value="Genomic_DNA"/>
</dbReference>
<dbReference type="InterPro" id="IPR037188">
    <property type="entry name" value="Sdo1/SBDS_central_sf"/>
</dbReference>
<feature type="domain" description="Ribosome maturation protein SDO1/SBDS N-terminal" evidence="8">
    <location>
        <begin position="1"/>
        <end position="81"/>
    </location>
</feature>
<evidence type="ECO:0000256" key="3">
    <source>
        <dbReference type="ARBA" id="ARBA00007433"/>
    </source>
</evidence>
<dbReference type="InterPro" id="IPR039100">
    <property type="entry name" value="Sdo1/SBDS-like"/>
</dbReference>